<evidence type="ECO:0000256" key="5">
    <source>
        <dbReference type="ARBA" id="ARBA00022825"/>
    </source>
</evidence>
<dbReference type="InterPro" id="IPR047217">
    <property type="entry name" value="S49_SppA_67K_type_N"/>
</dbReference>
<dbReference type="Pfam" id="PF01343">
    <property type="entry name" value="Peptidase_S49"/>
    <property type="match status" value="2"/>
</dbReference>
<dbReference type="InterPro" id="IPR047272">
    <property type="entry name" value="S49_SppA_C"/>
</dbReference>
<dbReference type="GO" id="GO:0008236">
    <property type="term" value="F:serine-type peptidase activity"/>
    <property type="evidence" value="ECO:0007669"/>
    <property type="project" value="UniProtKB-KW"/>
</dbReference>
<feature type="domain" description="Peptidase S49" evidence="9">
    <location>
        <begin position="143"/>
        <end position="289"/>
    </location>
</feature>
<dbReference type="PIRSF" id="PIRSF001217">
    <property type="entry name" value="Protease_4_SppA"/>
    <property type="match status" value="1"/>
</dbReference>
<keyword evidence="8" id="KW-1133">Transmembrane helix</keyword>
<dbReference type="KEGG" id="ehd:ERCIPSTX3056_018"/>
<dbReference type="PANTHER" id="PTHR33209:SF1">
    <property type="entry name" value="PEPTIDASE S49 DOMAIN-CONTAINING PROTEIN"/>
    <property type="match status" value="1"/>
</dbReference>
<dbReference type="GO" id="GO:0006465">
    <property type="term" value="P:signal peptide processing"/>
    <property type="evidence" value="ECO:0007669"/>
    <property type="project" value="InterPro"/>
</dbReference>
<dbReference type="SUPFAM" id="SSF52096">
    <property type="entry name" value="ClpP/crotonase"/>
    <property type="match status" value="2"/>
</dbReference>
<keyword evidence="5" id="KW-0720">Serine protease</keyword>
<keyword evidence="8" id="KW-0812">Transmembrane</keyword>
<dbReference type="InterPro" id="IPR029045">
    <property type="entry name" value="ClpP/crotonase-like_dom_sf"/>
</dbReference>
<dbReference type="Gene3D" id="6.20.330.10">
    <property type="match status" value="1"/>
</dbReference>
<dbReference type="Proteomes" id="UP000294462">
    <property type="component" value="Chromosome"/>
</dbReference>
<evidence type="ECO:0000256" key="6">
    <source>
        <dbReference type="ARBA" id="ARBA00023136"/>
    </source>
</evidence>
<evidence type="ECO:0000256" key="7">
    <source>
        <dbReference type="PIRSR" id="PIRSR001217-1"/>
    </source>
</evidence>
<evidence type="ECO:0000256" key="4">
    <source>
        <dbReference type="ARBA" id="ARBA00022801"/>
    </source>
</evidence>
<dbReference type="AlphaFoldDB" id="A0A451DIR3"/>
<comment type="subcellular location">
    <subcellularLocation>
        <location evidence="1">Membrane</location>
    </subcellularLocation>
</comment>
<keyword evidence="4 10" id="KW-0378">Hydrolase</keyword>
<dbReference type="NCBIfam" id="TIGR00705">
    <property type="entry name" value="SppA_67K"/>
    <property type="match status" value="1"/>
</dbReference>
<dbReference type="InterPro" id="IPR004635">
    <property type="entry name" value="Pept_S49_SppA"/>
</dbReference>
<gene>
    <name evidence="10" type="primary">sppA</name>
    <name evidence="10" type="ORF">ERCIPSTX3056_018</name>
</gene>
<sequence>MYVLLQVITTILHGTWRTLTLVRQFILNIMFILLVAVCVGLWFQNERVHPGGGERHKGALIVNLKGTVVDKPANNDSLLIKICRKVLGNHGEYVKETSLFQVVNTIRQAKNDPEITGMVLDLADFLSADQPSLEYIGKALGEFRNSGKPIYAVGSNYNQIQYYLASFANKIYLSTRGSVDIRGFSLNNFYYKSFLQKLKVHSHVFRVGAYKSAVELVSRDNMSPEAREANRLWVMELWNNYLQTLAKNRKTEITQIFPGAKKFIEKLEAFHGDLAQYAKGSGLVDKLSTPALIEKDLIDFFGWNENTKNYYGVSLYDYPLKSTDNSSGNIAVITVRGSIVNSQFTPDQASTDSTILDIRSARLDPTIKAIIVRVNSPGGSVTASEAIRSELEAARASGKPIVVSMGGMAASGGYWIAMPANYIIANQNTLTGSIGIFSVINTIEDSLDSIGIHSDGIAMSTLSGMGNAQPLSEDFQKMMQLSINHGYQDFIHLVASSRNKTIDQIDRIAQGRIWSGRNAKKYDLVDALGDFDDALSKAAELAHISNIQLKWYDHEPCFLNLLCNQVTSSIDLALLQTASEVFLPTSIVNTIADMKKQPGLGLSMNDPQHLYALCLNCSDLTQSKSMQ</sequence>
<keyword evidence="11" id="KW-1185">Reference proteome</keyword>
<dbReference type="NCBIfam" id="NF008195">
    <property type="entry name" value="PRK10949.1"/>
    <property type="match status" value="1"/>
</dbReference>
<dbReference type="GO" id="GO:0016020">
    <property type="term" value="C:membrane"/>
    <property type="evidence" value="ECO:0007669"/>
    <property type="project" value="UniProtKB-SubCell"/>
</dbReference>
<dbReference type="PANTHER" id="PTHR33209">
    <property type="entry name" value="PROTEASE 4"/>
    <property type="match status" value="1"/>
</dbReference>
<protein>
    <submittedName>
        <fullName evidence="10">Protease 4</fullName>
        <ecNumber evidence="10">3.4.21.-</ecNumber>
    </submittedName>
</protein>
<comment type="similarity">
    <text evidence="2">Belongs to the peptidase S49 family.</text>
</comment>
<dbReference type="Gene3D" id="3.90.226.10">
    <property type="entry name" value="2-enoyl-CoA Hydratase, Chain A, domain 1"/>
    <property type="match status" value="3"/>
</dbReference>
<keyword evidence="6 8" id="KW-0472">Membrane</keyword>
<dbReference type="OrthoDB" id="9764363at2"/>
<dbReference type="RefSeq" id="WP_072665950.1">
    <property type="nucleotide sequence ID" value="NZ_LR217725.1"/>
</dbReference>
<dbReference type="InterPro" id="IPR002142">
    <property type="entry name" value="Peptidase_S49"/>
</dbReference>
<dbReference type="NCBIfam" id="TIGR00706">
    <property type="entry name" value="SppA_dom"/>
    <property type="match status" value="1"/>
</dbReference>
<feature type="active site" description="Nucleophile" evidence="7">
    <location>
        <position position="411"/>
    </location>
</feature>
<feature type="domain" description="Peptidase S49" evidence="9">
    <location>
        <begin position="394"/>
        <end position="544"/>
    </location>
</feature>
<dbReference type="EC" id="3.4.21.-" evidence="10"/>
<name>A0A451DIR3_9GAMM</name>
<feature type="transmembrane region" description="Helical" evidence="8">
    <location>
        <begin position="25"/>
        <end position="43"/>
    </location>
</feature>
<evidence type="ECO:0000256" key="3">
    <source>
        <dbReference type="ARBA" id="ARBA00022670"/>
    </source>
</evidence>
<dbReference type="CDD" id="cd07023">
    <property type="entry name" value="S49_Sppa_N_C"/>
    <property type="match status" value="1"/>
</dbReference>
<reference evidence="10 11" key="1">
    <citation type="submission" date="2019-02" db="EMBL/GenBank/DDBJ databases">
        <authorList>
            <person name="Manzano-Marin A."/>
            <person name="Manzano-Marin A."/>
        </authorList>
    </citation>
    <scope>NUCLEOTIDE SEQUENCE [LARGE SCALE GENOMIC DNA]</scope>
    <source>
        <strain evidence="10 11">ErCipseudotaxifoliae</strain>
    </source>
</reference>
<evidence type="ECO:0000256" key="2">
    <source>
        <dbReference type="ARBA" id="ARBA00008683"/>
    </source>
</evidence>
<feature type="active site" description="Proton donor/acceptor" evidence="7">
    <location>
        <position position="211"/>
    </location>
</feature>
<evidence type="ECO:0000313" key="11">
    <source>
        <dbReference type="Proteomes" id="UP000294462"/>
    </source>
</evidence>
<accession>A0A451DIR3</accession>
<evidence type="ECO:0000313" key="10">
    <source>
        <dbReference type="EMBL" id="VFP86566.1"/>
    </source>
</evidence>
<organism evidence="10 11">
    <name type="scientific">Candidatus Erwinia haradaeae</name>
    <dbReference type="NCBI Taxonomy" id="1922217"/>
    <lineage>
        <taxon>Bacteria</taxon>
        <taxon>Pseudomonadati</taxon>
        <taxon>Pseudomonadota</taxon>
        <taxon>Gammaproteobacteria</taxon>
        <taxon>Enterobacterales</taxon>
        <taxon>Erwiniaceae</taxon>
        <taxon>Erwinia</taxon>
    </lineage>
</organism>
<dbReference type="InterPro" id="IPR004634">
    <property type="entry name" value="Pept_S49_pIV"/>
</dbReference>
<proteinExistence type="inferred from homology"/>
<evidence type="ECO:0000259" key="9">
    <source>
        <dbReference type="Pfam" id="PF01343"/>
    </source>
</evidence>
<evidence type="ECO:0000256" key="8">
    <source>
        <dbReference type="SAM" id="Phobius"/>
    </source>
</evidence>
<dbReference type="CDD" id="cd07018">
    <property type="entry name" value="S49_SppA_67K_type"/>
    <property type="match status" value="1"/>
</dbReference>
<dbReference type="EMBL" id="LR217725">
    <property type="protein sequence ID" value="VFP86566.1"/>
    <property type="molecule type" value="Genomic_DNA"/>
</dbReference>
<evidence type="ECO:0000256" key="1">
    <source>
        <dbReference type="ARBA" id="ARBA00004370"/>
    </source>
</evidence>
<keyword evidence="3 10" id="KW-0645">Protease</keyword>